<dbReference type="GO" id="GO:0016887">
    <property type="term" value="F:ATP hydrolysis activity"/>
    <property type="evidence" value="ECO:0007669"/>
    <property type="project" value="InterPro"/>
</dbReference>
<dbReference type="PANTHER" id="PTHR42798:SF7">
    <property type="entry name" value="ALPHA-D-RIBOSE 1-METHYLPHOSPHONATE 5-TRIPHOSPHATE SYNTHASE SUBUNIT PHNL"/>
    <property type="match status" value="1"/>
</dbReference>
<evidence type="ECO:0000259" key="2">
    <source>
        <dbReference type="Pfam" id="PF00005"/>
    </source>
</evidence>
<name>A0A381WD28_9ZZZZ</name>
<comment type="similarity">
    <text evidence="1">Belongs to the ABC transporter superfamily.</text>
</comment>
<dbReference type="GO" id="GO:0005524">
    <property type="term" value="F:ATP binding"/>
    <property type="evidence" value="ECO:0007669"/>
    <property type="project" value="InterPro"/>
</dbReference>
<feature type="non-terminal residue" evidence="3">
    <location>
        <position position="1"/>
    </location>
</feature>
<feature type="domain" description="ABC transporter" evidence="2">
    <location>
        <begin position="4"/>
        <end position="79"/>
    </location>
</feature>
<protein>
    <recommendedName>
        <fullName evidence="2">ABC transporter domain-containing protein</fullName>
    </recommendedName>
</protein>
<dbReference type="PANTHER" id="PTHR42798">
    <property type="entry name" value="LIPOPROTEIN-RELEASING SYSTEM ATP-BINDING PROTEIN LOLD"/>
    <property type="match status" value="1"/>
</dbReference>
<accession>A0A381WD28</accession>
<sequence length="136" mass="15336">QNNLLTDFTSLENVAIAMISSGKSKEYANNAARKILKNVGLSKRLDHFPSDLSVGEQQRVAIARAVINEPQLILADEPTGSLDQSTSKEIFNLFLKFKSQNRSIIFATHNRELADKADYKLRIIDGNIRRSNEKYK</sequence>
<evidence type="ECO:0000313" key="3">
    <source>
        <dbReference type="EMBL" id="SVA50221.1"/>
    </source>
</evidence>
<evidence type="ECO:0000256" key="1">
    <source>
        <dbReference type="ARBA" id="ARBA00005417"/>
    </source>
</evidence>
<dbReference type="InterPro" id="IPR027417">
    <property type="entry name" value="P-loop_NTPase"/>
</dbReference>
<dbReference type="SUPFAM" id="SSF52540">
    <property type="entry name" value="P-loop containing nucleoside triphosphate hydrolases"/>
    <property type="match status" value="1"/>
</dbReference>
<proteinExistence type="inferred from homology"/>
<dbReference type="InterPro" id="IPR003439">
    <property type="entry name" value="ABC_transporter-like_ATP-bd"/>
</dbReference>
<dbReference type="Gene3D" id="3.40.50.300">
    <property type="entry name" value="P-loop containing nucleotide triphosphate hydrolases"/>
    <property type="match status" value="1"/>
</dbReference>
<dbReference type="EMBL" id="UINC01011372">
    <property type="protein sequence ID" value="SVA50221.1"/>
    <property type="molecule type" value="Genomic_DNA"/>
</dbReference>
<dbReference type="Pfam" id="PF00005">
    <property type="entry name" value="ABC_tran"/>
    <property type="match status" value="1"/>
</dbReference>
<gene>
    <name evidence="3" type="ORF">METZ01_LOCUS103075</name>
</gene>
<organism evidence="3">
    <name type="scientific">marine metagenome</name>
    <dbReference type="NCBI Taxonomy" id="408172"/>
    <lineage>
        <taxon>unclassified sequences</taxon>
        <taxon>metagenomes</taxon>
        <taxon>ecological metagenomes</taxon>
    </lineage>
</organism>
<dbReference type="AlphaFoldDB" id="A0A381WD28"/>
<reference evidence="3" key="1">
    <citation type="submission" date="2018-05" db="EMBL/GenBank/DDBJ databases">
        <authorList>
            <person name="Lanie J.A."/>
            <person name="Ng W.-L."/>
            <person name="Kazmierczak K.M."/>
            <person name="Andrzejewski T.M."/>
            <person name="Davidsen T.M."/>
            <person name="Wayne K.J."/>
            <person name="Tettelin H."/>
            <person name="Glass J.I."/>
            <person name="Rusch D."/>
            <person name="Podicherti R."/>
            <person name="Tsui H.-C.T."/>
            <person name="Winkler M.E."/>
        </authorList>
    </citation>
    <scope>NUCLEOTIDE SEQUENCE</scope>
</reference>